<dbReference type="GO" id="GO:0006744">
    <property type="term" value="P:ubiquinone biosynthetic process"/>
    <property type="evidence" value="ECO:0007669"/>
    <property type="project" value="TreeGrafter"/>
</dbReference>
<dbReference type="AlphaFoldDB" id="A0A172ZAI1"/>
<feature type="binding site" evidence="5">
    <location>
        <begin position="183"/>
        <end position="184"/>
    </location>
    <ligand>
        <name>prenylated FMN</name>
        <dbReference type="ChEBI" id="CHEBI:87746"/>
    </ligand>
</feature>
<evidence type="ECO:0000259" key="7">
    <source>
        <dbReference type="Pfam" id="PF20695"/>
    </source>
</evidence>
<dbReference type="GO" id="GO:0008694">
    <property type="term" value="F:4-hydroxy-3-polyprenylbenzoate decarboxylase activity"/>
    <property type="evidence" value="ECO:0007669"/>
    <property type="project" value="TreeGrafter"/>
</dbReference>
<keyword evidence="5" id="KW-0285">Flavoprotein</keyword>
<dbReference type="InterPro" id="IPR053417">
    <property type="entry name" value="PAD_UbiD-like"/>
</dbReference>
<dbReference type="SUPFAM" id="SSF50475">
    <property type="entry name" value="FMN-binding split barrel"/>
    <property type="match status" value="1"/>
</dbReference>
<keyword evidence="5" id="KW-0288">FMN</keyword>
<dbReference type="RefSeq" id="WP_060530800.1">
    <property type="nucleotide sequence ID" value="NZ_CP013023.1"/>
</dbReference>
<sequence>MAYQDFRDFLNTLQKEGQLLNVDEQVNLEPDISAATRALNNLGDKSPALLFNNINGYEKNKTQIAMNVIGSWPNHALMMGMPKNTPLKEQFFEFARRYDQFPVPVQREETAPFHEVELTENINLFDILPLFRLNQGDGGFYIDKACVISRDQEDPEHFGKQNVGIYRLQVKGKDRLGIQPVPQHDIAIHLRQAEERGQNLPVVIALGCEPVITTAAATPLKYDQSEYEMAGAIQGEPYRIVKAKDADLDIPWGAEVVLEGEILCGEREFEGPFGEFTGHYSGGRSMPVIQINRVYHRQNPIFEHLYIGMPWTETDYMIGVNTSVPLYQQLKEAFPNEVVAVNAMYTHGLVAIISTKRRYGGFAKAVGMRALTTPHGLGYCKVVIVVDEDVDPFNLPQVMWAISTKLHPKHDAVIIPDLSVLPLDPGSNPAGITHKMILDATTPLAPEQRGHYSQPLDSPPGVDQWEKKIIDLLNRQQS</sequence>
<dbReference type="InterPro" id="IPR049383">
    <property type="entry name" value="UbiD-like_N"/>
</dbReference>
<dbReference type="GO" id="GO:0009636">
    <property type="term" value="P:response to toxic substance"/>
    <property type="evidence" value="ECO:0007669"/>
    <property type="project" value="UniProtKB-KW"/>
</dbReference>
<dbReference type="InterPro" id="IPR032902">
    <property type="entry name" value="BsdC"/>
</dbReference>
<protein>
    <recommendedName>
        <fullName evidence="4 5">Phenolic acid decarboxylase</fullName>
        <shortName evidence="5">PAD</shortName>
        <ecNumber evidence="5">4.1.1.-</ecNumber>
    </recommendedName>
</protein>
<evidence type="ECO:0000256" key="5">
    <source>
        <dbReference type="HAMAP-Rule" id="MF_01985"/>
    </source>
</evidence>
<feature type="binding site" evidence="5">
    <location>
        <position position="226"/>
    </location>
    <ligand>
        <name>Mn(2+)</name>
        <dbReference type="ChEBI" id="CHEBI:29035"/>
    </ligand>
</feature>
<dbReference type="GO" id="GO:0046872">
    <property type="term" value="F:metal ion binding"/>
    <property type="evidence" value="ECO:0007669"/>
    <property type="project" value="UniProtKB-KW"/>
</dbReference>
<dbReference type="SUPFAM" id="SSF143968">
    <property type="entry name" value="UbiD C-terminal domain-like"/>
    <property type="match status" value="1"/>
</dbReference>
<dbReference type="NCBIfam" id="TIGR00148">
    <property type="entry name" value="UbiD family decarboxylase"/>
    <property type="match status" value="1"/>
</dbReference>
<dbReference type="InterPro" id="IPR002830">
    <property type="entry name" value="UbiD"/>
</dbReference>
<dbReference type="InterPro" id="IPR048304">
    <property type="entry name" value="UbiD_Rift_dom"/>
</dbReference>
<comment type="catalytic activity">
    <reaction evidence="3">
        <text>4-hydroxybenzoate + H(+) = phenol + CO2</text>
        <dbReference type="Rhea" id="RHEA:10876"/>
        <dbReference type="ChEBI" id="CHEBI:15378"/>
        <dbReference type="ChEBI" id="CHEBI:15882"/>
        <dbReference type="ChEBI" id="CHEBI:16526"/>
        <dbReference type="ChEBI" id="CHEBI:17879"/>
        <dbReference type="EC" id="4.1.1.61"/>
    </reaction>
</comment>
<evidence type="ECO:0000313" key="10">
    <source>
        <dbReference type="Proteomes" id="UP000078148"/>
    </source>
</evidence>
<dbReference type="InterPro" id="IPR049381">
    <property type="entry name" value="UbiD-like_C"/>
</dbReference>
<organism evidence="9 10">
    <name type="scientific">Paenibacillus bovis</name>
    <dbReference type="NCBI Taxonomy" id="1616788"/>
    <lineage>
        <taxon>Bacteria</taxon>
        <taxon>Bacillati</taxon>
        <taxon>Bacillota</taxon>
        <taxon>Bacilli</taxon>
        <taxon>Bacillales</taxon>
        <taxon>Paenibacillaceae</taxon>
        <taxon>Paenibacillus</taxon>
    </lineage>
</organism>
<dbReference type="STRING" id="1616788.AR543_00370"/>
<dbReference type="Pfam" id="PF20696">
    <property type="entry name" value="UbiD_C"/>
    <property type="match status" value="1"/>
</dbReference>
<dbReference type="KEGG" id="pbv:AR543_00370"/>
<comment type="function">
    <text evidence="5">Involved in the non-oxidative decarboxylation and detoxification of phenolic derivatives.</text>
</comment>
<dbReference type="EC" id="4.1.1.-" evidence="5"/>
<comment type="cofactor">
    <cofactor evidence="5">
        <name>Mn(2+)</name>
        <dbReference type="ChEBI" id="CHEBI:29035"/>
    </cofactor>
</comment>
<keyword evidence="1 5" id="KW-0216">Detoxification</keyword>
<feature type="domain" description="3-octaprenyl-4-hydroxybenzoate carboxy-lyase-like C-terminal" evidence="8">
    <location>
        <begin position="316"/>
        <end position="440"/>
    </location>
</feature>
<feature type="domain" description="3-octaprenyl-4-hydroxybenzoate carboxy-lyase-like Rift-related" evidence="6">
    <location>
        <begin position="108"/>
        <end position="310"/>
    </location>
</feature>
<evidence type="ECO:0000256" key="1">
    <source>
        <dbReference type="ARBA" id="ARBA00022575"/>
    </source>
</evidence>
<keyword evidence="10" id="KW-1185">Reference proteome</keyword>
<keyword evidence="2 5" id="KW-0058">Aromatic hydrocarbons catabolism</keyword>
<dbReference type="Gene3D" id="3.40.1670.10">
    <property type="entry name" value="UbiD C-terminal domain-like"/>
    <property type="match status" value="1"/>
</dbReference>
<accession>A0A172ZAI1</accession>
<feature type="binding site" evidence="5">
    <location>
        <position position="184"/>
    </location>
    <ligand>
        <name>Mn(2+)</name>
        <dbReference type="ChEBI" id="CHEBI:29035"/>
    </ligand>
</feature>
<evidence type="ECO:0000259" key="8">
    <source>
        <dbReference type="Pfam" id="PF20696"/>
    </source>
</evidence>
<evidence type="ECO:0000313" key="9">
    <source>
        <dbReference type="EMBL" id="ANF94636.1"/>
    </source>
</evidence>
<dbReference type="PANTHER" id="PTHR30108:SF17">
    <property type="entry name" value="FERULIC ACID DECARBOXYLASE 1"/>
    <property type="match status" value="1"/>
</dbReference>
<keyword evidence="5" id="KW-0479">Metal-binding</keyword>
<dbReference type="EMBL" id="CP013023">
    <property type="protein sequence ID" value="ANF94636.1"/>
    <property type="molecule type" value="Genomic_DNA"/>
</dbReference>
<evidence type="ECO:0000256" key="2">
    <source>
        <dbReference type="ARBA" id="ARBA00022797"/>
    </source>
</evidence>
<evidence type="ECO:0000259" key="6">
    <source>
        <dbReference type="Pfam" id="PF01977"/>
    </source>
</evidence>
<evidence type="ECO:0000256" key="3">
    <source>
        <dbReference type="ARBA" id="ARBA00052687"/>
    </source>
</evidence>
<reference evidence="9 10" key="2">
    <citation type="journal article" date="2016" name="Int. J. Syst. Evol. Microbiol.">
        <title>Paenibacillus bovis sp. nov., isolated from raw yak (Bos grunniens) milk.</title>
        <authorList>
            <person name="Gao C."/>
            <person name="Han J."/>
            <person name="Liu Z."/>
            <person name="Xu X."/>
            <person name="Hang F."/>
            <person name="Wu Z."/>
        </authorList>
    </citation>
    <scope>NUCLEOTIDE SEQUENCE [LARGE SCALE GENOMIC DNA]</scope>
    <source>
        <strain evidence="9 10">BD3526</strain>
    </source>
</reference>
<feature type="binding site" evidence="5">
    <location>
        <begin position="162"/>
        <end position="167"/>
    </location>
    <ligand>
        <name>prenylated FMN</name>
        <dbReference type="ChEBI" id="CHEBI:87746"/>
    </ligand>
</feature>
<comment type="similarity">
    <text evidence="5">Belongs to the UbiD family. YclC subfamily.</text>
</comment>
<gene>
    <name evidence="9" type="ORF">AR543_00370</name>
</gene>
<feature type="binding site" evidence="5">
    <location>
        <position position="162"/>
    </location>
    <ligand>
        <name>Mn(2+)</name>
        <dbReference type="ChEBI" id="CHEBI:29035"/>
    </ligand>
</feature>
<evidence type="ECO:0000256" key="4">
    <source>
        <dbReference type="ARBA" id="ARBA00072018"/>
    </source>
</evidence>
<comment type="cofactor">
    <cofactor evidence="5">
        <name>prenylated FMN</name>
        <dbReference type="ChEBI" id="CHEBI:87746"/>
    </cofactor>
    <text evidence="5">Binds 1 prenylated FMN per subunit.</text>
</comment>
<keyword evidence="5" id="KW-0464">Manganese</keyword>
<keyword evidence="5" id="KW-0456">Lyase</keyword>
<dbReference type="GO" id="GO:0005829">
    <property type="term" value="C:cytosol"/>
    <property type="evidence" value="ECO:0007669"/>
    <property type="project" value="TreeGrafter"/>
</dbReference>
<dbReference type="NCBIfam" id="NF041204">
    <property type="entry name" value="VdcC"/>
    <property type="match status" value="1"/>
</dbReference>
<reference evidence="10" key="1">
    <citation type="submission" date="2015-10" db="EMBL/GenBank/DDBJ databases">
        <title>Genome of Paenibacillus bovis sp. nov.</title>
        <authorList>
            <person name="Wu Z."/>
            <person name="Gao C."/>
            <person name="Liu Z."/>
            <person name="Zheng H."/>
        </authorList>
    </citation>
    <scope>NUCLEOTIDE SEQUENCE [LARGE SCALE GENOMIC DNA]</scope>
    <source>
        <strain evidence="10">BD3526</strain>
    </source>
</reference>
<dbReference type="Proteomes" id="UP000078148">
    <property type="component" value="Chromosome"/>
</dbReference>
<dbReference type="Pfam" id="PF20695">
    <property type="entry name" value="UbiD_N"/>
    <property type="match status" value="1"/>
</dbReference>
<dbReference type="FunFam" id="3.40.1670.10:FF:000003">
    <property type="entry name" value="Phenolic acid decarboxylase"/>
    <property type="match status" value="1"/>
</dbReference>
<dbReference type="Pfam" id="PF01977">
    <property type="entry name" value="UbiD"/>
    <property type="match status" value="1"/>
</dbReference>
<feature type="active site" description="Proton donor" evidence="5">
    <location>
        <position position="275"/>
    </location>
</feature>
<dbReference type="HAMAP" id="MF_01985">
    <property type="entry name" value="UbiD_YclC"/>
    <property type="match status" value="1"/>
</dbReference>
<dbReference type="PANTHER" id="PTHR30108">
    <property type="entry name" value="3-OCTAPRENYL-4-HYDROXYBENZOATE CARBOXY-LYASE-RELATED"/>
    <property type="match status" value="1"/>
</dbReference>
<keyword evidence="5" id="KW-0210">Decarboxylase</keyword>
<proteinExistence type="inferred from homology"/>
<dbReference type="OrthoDB" id="9809841at2"/>
<dbReference type="GO" id="GO:0018799">
    <property type="term" value="F:4-hydroxybenzoate decarboxylase activity"/>
    <property type="evidence" value="ECO:0007669"/>
    <property type="project" value="UniProtKB-EC"/>
</dbReference>
<feature type="domain" description="3-octaprenyl-4-hydroxybenzoate carboxy-lyase-like N-terminal" evidence="7">
    <location>
        <begin position="10"/>
        <end position="89"/>
    </location>
</feature>
<name>A0A172ZAI1_9BACL</name>